<name>A0ABX4MFP5_9HYPH</name>
<gene>
    <name evidence="4" type="primary">rpoA</name>
    <name evidence="4" type="ORF">trycra_202</name>
</gene>
<dbReference type="EC" id="2.7.7.6" evidence="4"/>
<feature type="domain" description="DNA-directed RNA polymerase RpoA/D/Rpb3-type" evidence="3">
    <location>
        <begin position="16"/>
        <end position="223"/>
    </location>
</feature>
<proteinExistence type="predicted"/>
<dbReference type="InterPro" id="IPR011262">
    <property type="entry name" value="DNA-dir_RNA_pol_insert"/>
</dbReference>
<sequence length="230" mass="25767">MLQQLKLMPCGHNKFGLSITLDNKTLMQTIGNALRRTLAINIEGYVVIGIGINGFCDELGKMDGIKEDVIEVINNIKQLEFMCHDGRRVFKVIINTSKIGNFLARHIPLPNGLSILNPNQYICNLGIGTRLRLELVVACGIGYLTASEVQDKFSHYLDRCLALDVDFNPIKRVSFRMIEYEFNMQSQEEGELMIETNGSIDVVEAILRCCGILIRDLDSIERTLSALLGC</sequence>
<dbReference type="EMBL" id="NXGP01000105">
    <property type="protein sequence ID" value="PIM95441.1"/>
    <property type="molecule type" value="Genomic_DNA"/>
</dbReference>
<dbReference type="Pfam" id="PF01193">
    <property type="entry name" value="RNA_pol_L"/>
    <property type="match status" value="1"/>
</dbReference>
<accession>A0ABX4MFP5</accession>
<keyword evidence="4" id="KW-0808">Transferase</keyword>
<evidence type="ECO:0000313" key="4">
    <source>
        <dbReference type="EMBL" id="PIM95441.1"/>
    </source>
</evidence>
<dbReference type="Gene3D" id="3.30.1360.10">
    <property type="entry name" value="RNA polymerase, RBP11-like subunit"/>
    <property type="match status" value="1"/>
</dbReference>
<dbReference type="SUPFAM" id="SSF56553">
    <property type="entry name" value="Insert subdomain of RNA polymerase alpha subunit"/>
    <property type="match status" value="1"/>
</dbReference>
<dbReference type="Gene3D" id="2.170.120.12">
    <property type="entry name" value="DNA-directed RNA polymerase, insert domain"/>
    <property type="match status" value="1"/>
</dbReference>
<dbReference type="InterPro" id="IPR036643">
    <property type="entry name" value="RNApol_insert_sf"/>
</dbReference>
<evidence type="ECO:0000259" key="3">
    <source>
        <dbReference type="SMART" id="SM00662"/>
    </source>
</evidence>
<keyword evidence="5" id="KW-1185">Reference proteome</keyword>
<dbReference type="InterPro" id="IPR036603">
    <property type="entry name" value="RBP11-like"/>
</dbReference>
<evidence type="ECO:0000256" key="2">
    <source>
        <dbReference type="ARBA" id="ARBA00023163"/>
    </source>
</evidence>
<dbReference type="SMART" id="SM00662">
    <property type="entry name" value="RPOLD"/>
    <property type="match status" value="1"/>
</dbReference>
<evidence type="ECO:0000256" key="1">
    <source>
        <dbReference type="ARBA" id="ARBA00022478"/>
    </source>
</evidence>
<keyword evidence="2" id="KW-0804">Transcription</keyword>
<dbReference type="Proteomes" id="UP000228979">
    <property type="component" value="Unassembled WGS sequence"/>
</dbReference>
<keyword evidence="1 4" id="KW-0240">DNA-directed RNA polymerase</keyword>
<dbReference type="GO" id="GO:0003899">
    <property type="term" value="F:DNA-directed RNA polymerase activity"/>
    <property type="evidence" value="ECO:0007669"/>
    <property type="project" value="UniProtKB-EC"/>
</dbReference>
<dbReference type="GO" id="GO:0000428">
    <property type="term" value="C:DNA-directed RNA polymerase complex"/>
    <property type="evidence" value="ECO:0007669"/>
    <property type="project" value="UniProtKB-KW"/>
</dbReference>
<dbReference type="Pfam" id="PF01000">
    <property type="entry name" value="RNA_pol_A_bac"/>
    <property type="match status" value="1"/>
</dbReference>
<dbReference type="SUPFAM" id="SSF55257">
    <property type="entry name" value="RBP11-like subunits of RNA polymerase"/>
    <property type="match status" value="1"/>
</dbReference>
<comment type="caution">
    <text evidence="4">The sequence shown here is derived from an EMBL/GenBank/DDBJ whole genome shotgun (WGS) entry which is preliminary data.</text>
</comment>
<reference evidence="4" key="1">
    <citation type="submission" date="2017-09" db="EMBL/GenBank/DDBJ databases">
        <authorList>
            <person name="Campbell M.A."/>
            <person name="Lukasik P."/>
            <person name="Simon C."/>
            <person name="McCutcheon J.P."/>
        </authorList>
    </citation>
    <scope>NUCLEOTIDE SEQUENCE [LARGE SCALE GENOMIC DNA]</scope>
    <source>
        <strain evidence="4">TRYCRA</strain>
    </source>
</reference>
<organism evidence="4 5">
    <name type="scientific">Candidatus Hodgkinia cicadicola</name>
    <dbReference type="NCBI Taxonomy" id="573658"/>
    <lineage>
        <taxon>Bacteria</taxon>
        <taxon>Pseudomonadati</taxon>
        <taxon>Pseudomonadota</taxon>
        <taxon>Alphaproteobacteria</taxon>
        <taxon>Hyphomicrobiales</taxon>
        <taxon>Candidatus Hodgkinia</taxon>
    </lineage>
</organism>
<dbReference type="InterPro" id="IPR011263">
    <property type="entry name" value="DNA-dir_RNA_pol_RpoA/D/Rpb3"/>
</dbReference>
<evidence type="ECO:0000313" key="5">
    <source>
        <dbReference type="Proteomes" id="UP000228979"/>
    </source>
</evidence>
<protein>
    <submittedName>
        <fullName evidence="4">DNA-directed RNA polymerase subunit alpha</fullName>
        <ecNumber evidence="4">2.7.7.6</ecNumber>
    </submittedName>
</protein>
<keyword evidence="4" id="KW-0548">Nucleotidyltransferase</keyword>